<evidence type="ECO:0000313" key="6">
    <source>
        <dbReference type="Proteomes" id="UP000559068"/>
    </source>
</evidence>
<evidence type="ECO:0000256" key="1">
    <source>
        <dbReference type="ARBA" id="ARBA00005771"/>
    </source>
</evidence>
<proteinExistence type="inferred from homology"/>
<dbReference type="InterPro" id="IPR027417">
    <property type="entry name" value="P-loop_NTPase"/>
</dbReference>
<sequence>ILLLISNSKDVATSFYHFSNGMSPIPSYEIWDDFWNLLFCLLPWGCYFEYLSKWTRYAAGENVMTVTYEELKENLVLGVKNIAAFFGISLSEKELQTVLERSSFQSMKKISQKTYGAFGNVLFRKG</sequence>
<evidence type="ECO:0000256" key="2">
    <source>
        <dbReference type="ARBA" id="ARBA00022679"/>
    </source>
</evidence>
<dbReference type="OrthoDB" id="205623at2759"/>
<reference evidence="5 6" key="1">
    <citation type="submission" date="2019-09" db="EMBL/GenBank/DDBJ databases">
        <title>Bird 10,000 Genomes (B10K) Project - Family phase.</title>
        <authorList>
            <person name="Zhang G."/>
        </authorList>
    </citation>
    <scope>NUCLEOTIDE SEQUENCE [LARGE SCALE GENOMIC DNA]</scope>
    <source>
        <strain evidence="5">B10K-DU-029-76</strain>
        <tissue evidence="5">Heart</tissue>
    </source>
</reference>
<dbReference type="EC" id="2.8.2.-" evidence="3"/>
<protein>
    <recommendedName>
        <fullName evidence="3">Sulfotransferase</fullName>
        <ecNumber evidence="3">2.8.2.-</ecNumber>
    </recommendedName>
</protein>
<evidence type="ECO:0000259" key="4">
    <source>
        <dbReference type="Pfam" id="PF00685"/>
    </source>
</evidence>
<name>A0A7K6U608_9AVES</name>
<evidence type="ECO:0000313" key="5">
    <source>
        <dbReference type="EMBL" id="NWX17506.1"/>
    </source>
</evidence>
<dbReference type="Proteomes" id="UP000559068">
    <property type="component" value="Unassembled WGS sequence"/>
</dbReference>
<gene>
    <name evidence="5" type="primary">Sult6b1_1</name>
    <name evidence="5" type="ORF">AEGBEN_R02776</name>
</gene>
<dbReference type="GO" id="GO:0008146">
    <property type="term" value="F:sulfotransferase activity"/>
    <property type="evidence" value="ECO:0007669"/>
    <property type="project" value="InterPro"/>
</dbReference>
<dbReference type="SUPFAM" id="SSF52540">
    <property type="entry name" value="P-loop containing nucleoside triphosphate hydrolases"/>
    <property type="match status" value="1"/>
</dbReference>
<dbReference type="PANTHER" id="PTHR11783">
    <property type="entry name" value="SULFOTRANSFERASE SULT"/>
    <property type="match status" value="1"/>
</dbReference>
<feature type="domain" description="Sulfotransferase" evidence="4">
    <location>
        <begin position="1"/>
        <end position="116"/>
    </location>
</feature>
<keyword evidence="6" id="KW-1185">Reference proteome</keyword>
<feature type="non-terminal residue" evidence="5">
    <location>
        <position position="126"/>
    </location>
</feature>
<dbReference type="AlphaFoldDB" id="A0A7K6U608"/>
<evidence type="ECO:0000256" key="3">
    <source>
        <dbReference type="RuleBase" id="RU361155"/>
    </source>
</evidence>
<comment type="caution">
    <text evidence="5">The sequence shown here is derived from an EMBL/GenBank/DDBJ whole genome shotgun (WGS) entry which is preliminary data.</text>
</comment>
<dbReference type="Pfam" id="PF00685">
    <property type="entry name" value="Sulfotransfer_1"/>
    <property type="match status" value="1"/>
</dbReference>
<dbReference type="Gene3D" id="3.40.50.300">
    <property type="entry name" value="P-loop containing nucleotide triphosphate hydrolases"/>
    <property type="match status" value="1"/>
</dbReference>
<accession>A0A7K6U608</accession>
<comment type="similarity">
    <text evidence="1 3">Belongs to the sulfotransferase 1 family.</text>
</comment>
<feature type="non-terminal residue" evidence="5">
    <location>
        <position position="1"/>
    </location>
</feature>
<organism evidence="5 6">
    <name type="scientific">Aegotheles bennettii</name>
    <dbReference type="NCBI Taxonomy" id="48278"/>
    <lineage>
        <taxon>Eukaryota</taxon>
        <taxon>Metazoa</taxon>
        <taxon>Chordata</taxon>
        <taxon>Craniata</taxon>
        <taxon>Vertebrata</taxon>
        <taxon>Euteleostomi</taxon>
        <taxon>Archelosauria</taxon>
        <taxon>Archosauria</taxon>
        <taxon>Dinosauria</taxon>
        <taxon>Saurischia</taxon>
        <taxon>Theropoda</taxon>
        <taxon>Coelurosauria</taxon>
        <taxon>Aves</taxon>
        <taxon>Neognathae</taxon>
        <taxon>Neoaves</taxon>
        <taxon>Strisores</taxon>
        <taxon>Caprimulgiformes</taxon>
        <taxon>Aegothelidae</taxon>
        <taxon>Aegotheles</taxon>
    </lineage>
</organism>
<dbReference type="EMBL" id="VZRW01006713">
    <property type="protein sequence ID" value="NWX17506.1"/>
    <property type="molecule type" value="Genomic_DNA"/>
</dbReference>
<keyword evidence="2 3" id="KW-0808">Transferase</keyword>
<dbReference type="InterPro" id="IPR000863">
    <property type="entry name" value="Sulfotransferase_dom"/>
</dbReference>